<dbReference type="EMBL" id="WWNR01000007">
    <property type="protein sequence ID" value="MZQ89762.1"/>
    <property type="molecule type" value="Genomic_DNA"/>
</dbReference>
<dbReference type="InterPro" id="IPR002942">
    <property type="entry name" value="S4_RNA-bd"/>
</dbReference>
<proteinExistence type="predicted"/>
<accession>A0A6L8VJK5</accession>
<organism evidence="4 5">
    <name type="scientific">Frigidibacter albus</name>
    <dbReference type="NCBI Taxonomy" id="1465486"/>
    <lineage>
        <taxon>Bacteria</taxon>
        <taxon>Pseudomonadati</taxon>
        <taxon>Pseudomonadota</taxon>
        <taxon>Alphaproteobacteria</taxon>
        <taxon>Rhodobacterales</taxon>
        <taxon>Paracoccaceae</taxon>
        <taxon>Frigidibacter</taxon>
    </lineage>
</organism>
<protein>
    <submittedName>
        <fullName evidence="4">RNA-binding S4 domain-containing protein</fullName>
    </submittedName>
</protein>
<dbReference type="Proteomes" id="UP000477083">
    <property type="component" value="Unassembled WGS sequence"/>
</dbReference>
<sequence length="108" mass="11584">MPEARLTLRLDKWLVFARVAKTRGTAAALVEAGHVRVNGQRVQRPAHPVGPGDTLTLPQGARIRLLRILFCGTRRGPAAEAAALYLDLDAPPPETPVPQSPQGPEHAS</sequence>
<evidence type="ECO:0000313" key="5">
    <source>
        <dbReference type="Proteomes" id="UP000477083"/>
    </source>
</evidence>
<dbReference type="CDD" id="cd00165">
    <property type="entry name" value="S4"/>
    <property type="match status" value="1"/>
</dbReference>
<evidence type="ECO:0000259" key="3">
    <source>
        <dbReference type="SMART" id="SM00363"/>
    </source>
</evidence>
<feature type="domain" description="RNA-binding S4" evidence="3">
    <location>
        <begin position="8"/>
        <end position="68"/>
    </location>
</feature>
<dbReference type="GO" id="GO:0003723">
    <property type="term" value="F:RNA binding"/>
    <property type="evidence" value="ECO:0007669"/>
    <property type="project" value="UniProtKB-KW"/>
</dbReference>
<keyword evidence="5" id="KW-1185">Reference proteome</keyword>
<dbReference type="SUPFAM" id="SSF55174">
    <property type="entry name" value="Alpha-L RNA-binding motif"/>
    <property type="match status" value="1"/>
</dbReference>
<feature type="region of interest" description="Disordered" evidence="2">
    <location>
        <begin position="88"/>
        <end position="108"/>
    </location>
</feature>
<evidence type="ECO:0000256" key="1">
    <source>
        <dbReference type="PROSITE-ProRule" id="PRU00182"/>
    </source>
</evidence>
<comment type="caution">
    <text evidence="4">The sequence shown here is derived from an EMBL/GenBank/DDBJ whole genome shotgun (WGS) entry which is preliminary data.</text>
</comment>
<dbReference type="Pfam" id="PF01479">
    <property type="entry name" value="S4"/>
    <property type="match status" value="1"/>
</dbReference>
<dbReference type="PROSITE" id="PS50889">
    <property type="entry name" value="S4"/>
    <property type="match status" value="1"/>
</dbReference>
<evidence type="ECO:0000256" key="2">
    <source>
        <dbReference type="SAM" id="MobiDB-lite"/>
    </source>
</evidence>
<dbReference type="SMART" id="SM00363">
    <property type="entry name" value="S4"/>
    <property type="match status" value="1"/>
</dbReference>
<evidence type="ECO:0000313" key="4">
    <source>
        <dbReference type="EMBL" id="MZQ89762.1"/>
    </source>
</evidence>
<feature type="compositionally biased region" description="Pro residues" evidence="2">
    <location>
        <begin position="90"/>
        <end position="101"/>
    </location>
</feature>
<dbReference type="Gene3D" id="3.10.290.10">
    <property type="entry name" value="RNA-binding S4 domain"/>
    <property type="match status" value="1"/>
</dbReference>
<gene>
    <name evidence="4" type="ORF">GS660_11725</name>
</gene>
<dbReference type="RefSeq" id="WP_161346695.1">
    <property type="nucleotide sequence ID" value="NZ_BMGW01000007.1"/>
</dbReference>
<reference evidence="4 5" key="1">
    <citation type="submission" date="2020-01" db="EMBL/GenBank/DDBJ databases">
        <title>Frigidibacter albus SP32T (=CGMCC 1.13995T).</title>
        <authorList>
            <person name="Liao X."/>
        </authorList>
    </citation>
    <scope>NUCLEOTIDE SEQUENCE [LARGE SCALE GENOMIC DNA]</scope>
    <source>
        <strain evidence="4 5">SP32</strain>
    </source>
</reference>
<dbReference type="AlphaFoldDB" id="A0A6L8VJK5"/>
<keyword evidence="1" id="KW-0694">RNA-binding</keyword>
<dbReference type="InterPro" id="IPR036986">
    <property type="entry name" value="S4_RNA-bd_sf"/>
</dbReference>
<dbReference type="OrthoDB" id="9797176at2"/>
<name>A0A6L8VJK5_9RHOB</name>